<proteinExistence type="predicted"/>
<evidence type="ECO:0000313" key="2">
    <source>
        <dbReference type="Proteomes" id="UP001279734"/>
    </source>
</evidence>
<reference evidence="1" key="1">
    <citation type="submission" date="2023-05" db="EMBL/GenBank/DDBJ databases">
        <title>Nepenthes gracilis genome sequencing.</title>
        <authorList>
            <person name="Fukushima K."/>
        </authorList>
    </citation>
    <scope>NUCLEOTIDE SEQUENCE</scope>
    <source>
        <strain evidence="1">SING2019-196</strain>
    </source>
</reference>
<dbReference type="Proteomes" id="UP001279734">
    <property type="component" value="Unassembled WGS sequence"/>
</dbReference>
<dbReference type="AlphaFoldDB" id="A0AAD3XW46"/>
<dbReference type="EMBL" id="BSYO01000021">
    <property type="protein sequence ID" value="GMH19827.1"/>
    <property type="molecule type" value="Genomic_DNA"/>
</dbReference>
<name>A0AAD3XW46_NEPGR</name>
<keyword evidence="2" id="KW-1185">Reference proteome</keyword>
<sequence>MFRLVPDSGLPKLDDTNALRGSEESDSVNNIDGINSMALSSSQCELNPQSSIEDCSARNRNLNEEFSRKVADDYALLPCNVIPDVVREAVMGSEAGSSVSYLTSPDDVVADLESAPAGGAASLGFECAGLMVELLFDFWLLCRMNLLLALVPSVGLPARGLSSDMEIGVSVGAWFGDFPGLKPRPLGGIMNGWNAWLSWAILSVQQVLYVPSPILFGSENWHAVSNYL</sequence>
<evidence type="ECO:0000313" key="1">
    <source>
        <dbReference type="EMBL" id="GMH19827.1"/>
    </source>
</evidence>
<gene>
    <name evidence="1" type="ORF">Nepgr_021668</name>
</gene>
<protein>
    <submittedName>
        <fullName evidence="1">Uncharacterized protein</fullName>
    </submittedName>
</protein>
<comment type="caution">
    <text evidence="1">The sequence shown here is derived from an EMBL/GenBank/DDBJ whole genome shotgun (WGS) entry which is preliminary data.</text>
</comment>
<organism evidence="1 2">
    <name type="scientific">Nepenthes gracilis</name>
    <name type="common">Slender pitcher plant</name>
    <dbReference type="NCBI Taxonomy" id="150966"/>
    <lineage>
        <taxon>Eukaryota</taxon>
        <taxon>Viridiplantae</taxon>
        <taxon>Streptophyta</taxon>
        <taxon>Embryophyta</taxon>
        <taxon>Tracheophyta</taxon>
        <taxon>Spermatophyta</taxon>
        <taxon>Magnoliopsida</taxon>
        <taxon>eudicotyledons</taxon>
        <taxon>Gunneridae</taxon>
        <taxon>Pentapetalae</taxon>
        <taxon>Caryophyllales</taxon>
        <taxon>Nepenthaceae</taxon>
        <taxon>Nepenthes</taxon>
    </lineage>
</organism>
<accession>A0AAD3XW46</accession>